<dbReference type="Gene3D" id="3.20.20.80">
    <property type="entry name" value="Glycosidases"/>
    <property type="match status" value="1"/>
</dbReference>
<dbReference type="GO" id="GO:0004553">
    <property type="term" value="F:hydrolase activity, hydrolyzing O-glycosyl compounds"/>
    <property type="evidence" value="ECO:0007669"/>
    <property type="project" value="InterPro"/>
</dbReference>
<dbReference type="InterPro" id="IPR017853">
    <property type="entry name" value="GH"/>
</dbReference>
<comment type="similarity">
    <text evidence="4 10">Belongs to the glycosyl hydrolase 13 family. GlgB subfamily.</text>
</comment>
<dbReference type="InterPro" id="IPR014756">
    <property type="entry name" value="Ig_E-set"/>
</dbReference>
<dbReference type="GO" id="GO:0005978">
    <property type="term" value="P:glycogen biosynthetic process"/>
    <property type="evidence" value="ECO:0007669"/>
    <property type="project" value="UniProtKB-UniRule"/>
</dbReference>
<dbReference type="InterPro" id="IPR006048">
    <property type="entry name" value="A-amylase/branching_C"/>
</dbReference>
<proteinExistence type="inferred from homology"/>
<reference evidence="14" key="1">
    <citation type="submission" date="2019-11" db="EMBL/GenBank/DDBJ databases">
        <authorList>
            <person name="Feng L."/>
        </authorList>
    </citation>
    <scope>NUCLEOTIDE SEQUENCE</scope>
    <source>
        <strain evidence="14">AcaccaeLFYP115</strain>
    </source>
</reference>
<dbReference type="SUPFAM" id="SSF51011">
    <property type="entry name" value="Glycosyl hydrolase domain"/>
    <property type="match status" value="1"/>
</dbReference>
<dbReference type="HAMAP" id="MF_00685">
    <property type="entry name" value="GlgB"/>
    <property type="match status" value="1"/>
</dbReference>
<dbReference type="FunFam" id="3.20.20.80:FF:000003">
    <property type="entry name" value="1,4-alpha-glucan branching enzyme GlgB"/>
    <property type="match status" value="1"/>
</dbReference>
<feature type="active site" description="Proton donor" evidence="10 11">
    <location>
        <position position="361"/>
    </location>
</feature>
<dbReference type="InterPro" id="IPR006407">
    <property type="entry name" value="GlgB"/>
</dbReference>
<feature type="active site" description="Nucleophile" evidence="10 11">
    <location>
        <position position="308"/>
    </location>
</feature>
<comment type="function">
    <text evidence="2 10">Catalyzes the formation of the alpha-1,6-glucosidic linkages in glycogen by scission of a 1,4-alpha-linked oligosaccharide from growing alpha-1,4-glucan chains and the subsequent attachment of the oligosaccharide to the alpha-1,6 position.</text>
</comment>
<evidence type="ECO:0000256" key="8">
    <source>
        <dbReference type="ARBA" id="ARBA00023056"/>
    </source>
</evidence>
<dbReference type="CDD" id="cd11322">
    <property type="entry name" value="AmyAc_Glg_BE"/>
    <property type="match status" value="1"/>
</dbReference>
<dbReference type="SUPFAM" id="SSF81296">
    <property type="entry name" value="E set domains"/>
    <property type="match status" value="1"/>
</dbReference>
<evidence type="ECO:0000256" key="1">
    <source>
        <dbReference type="ARBA" id="ARBA00000826"/>
    </source>
</evidence>
<evidence type="ECO:0000256" key="5">
    <source>
        <dbReference type="ARBA" id="ARBA00022600"/>
    </source>
</evidence>
<evidence type="ECO:0000256" key="7">
    <source>
        <dbReference type="ARBA" id="ARBA00022679"/>
    </source>
</evidence>
<dbReference type="NCBIfam" id="NF008967">
    <property type="entry name" value="PRK12313.1"/>
    <property type="match status" value="1"/>
</dbReference>
<evidence type="ECO:0000313" key="14">
    <source>
        <dbReference type="EMBL" id="VYS91144.1"/>
    </source>
</evidence>
<dbReference type="PANTHER" id="PTHR43651">
    <property type="entry name" value="1,4-ALPHA-GLUCAN-BRANCHING ENZYME"/>
    <property type="match status" value="1"/>
</dbReference>
<dbReference type="InterPro" id="IPR013780">
    <property type="entry name" value="Glyco_hydro_b"/>
</dbReference>
<feature type="domain" description="Glycosyl hydrolase family 13 catalytic" evidence="13">
    <location>
        <begin position="165"/>
        <end position="513"/>
    </location>
</feature>
<comment type="catalytic activity">
    <reaction evidence="1 10">
        <text>Transfers a segment of a (1-&gt;4)-alpha-D-glucan chain to a primary hydroxy group in a similar glucan chain.</text>
        <dbReference type="EC" id="2.4.1.18"/>
    </reaction>
</comment>
<gene>
    <name evidence="10 14" type="primary">glgB</name>
    <name evidence="14" type="ORF">ACLFYP115_00900</name>
</gene>
<dbReference type="InterPro" id="IPR004193">
    <property type="entry name" value="Glyco_hydro_13_N"/>
</dbReference>
<dbReference type="GO" id="GO:0005829">
    <property type="term" value="C:cytosol"/>
    <property type="evidence" value="ECO:0007669"/>
    <property type="project" value="TreeGrafter"/>
</dbReference>
<keyword evidence="7 10" id="KW-0808">Transferase</keyword>
<dbReference type="CDD" id="cd02855">
    <property type="entry name" value="E_set_GBE_prok_N"/>
    <property type="match status" value="1"/>
</dbReference>
<comment type="pathway">
    <text evidence="3 10">Glycan biosynthesis; glycogen biosynthesis.</text>
</comment>
<organism evidence="14">
    <name type="scientific">Anaerostipes caccae</name>
    <dbReference type="NCBI Taxonomy" id="105841"/>
    <lineage>
        <taxon>Bacteria</taxon>
        <taxon>Bacillati</taxon>
        <taxon>Bacillota</taxon>
        <taxon>Clostridia</taxon>
        <taxon>Lachnospirales</taxon>
        <taxon>Lachnospiraceae</taxon>
        <taxon>Anaerostipes</taxon>
    </lineage>
</organism>
<evidence type="ECO:0000259" key="13">
    <source>
        <dbReference type="SMART" id="SM00642"/>
    </source>
</evidence>
<dbReference type="UniPathway" id="UPA00164"/>
<dbReference type="Pfam" id="PF02922">
    <property type="entry name" value="CBM_48"/>
    <property type="match status" value="1"/>
</dbReference>
<dbReference type="SMART" id="SM00642">
    <property type="entry name" value="Aamy"/>
    <property type="match status" value="1"/>
</dbReference>
<dbReference type="InterPro" id="IPR006047">
    <property type="entry name" value="GH13_cat_dom"/>
</dbReference>
<keyword evidence="8 10" id="KW-0320">Glycogen biosynthesis</keyword>
<dbReference type="InterPro" id="IPR044143">
    <property type="entry name" value="GlgB_N_E_set_prok"/>
</dbReference>
<evidence type="ECO:0000256" key="2">
    <source>
        <dbReference type="ARBA" id="ARBA00002953"/>
    </source>
</evidence>
<dbReference type="NCBIfam" id="TIGR01515">
    <property type="entry name" value="branching_enzym"/>
    <property type="match status" value="1"/>
</dbReference>
<dbReference type="EMBL" id="CACRSQ010000003">
    <property type="protein sequence ID" value="VYS91144.1"/>
    <property type="molecule type" value="Genomic_DNA"/>
</dbReference>
<dbReference type="AlphaFoldDB" id="A0A6N2SDT8"/>
<dbReference type="PANTHER" id="PTHR43651:SF3">
    <property type="entry name" value="1,4-ALPHA-GLUCAN-BRANCHING ENZYME"/>
    <property type="match status" value="1"/>
</dbReference>
<dbReference type="Gene3D" id="2.60.40.10">
    <property type="entry name" value="Immunoglobulins"/>
    <property type="match status" value="1"/>
</dbReference>
<dbReference type="Gene3D" id="2.60.40.1180">
    <property type="entry name" value="Golgi alpha-mannosidase II"/>
    <property type="match status" value="1"/>
</dbReference>
<evidence type="ECO:0000256" key="12">
    <source>
        <dbReference type="SAM" id="MobiDB-lite"/>
    </source>
</evidence>
<dbReference type="PIRSF" id="PIRSF000463">
    <property type="entry name" value="GlgB"/>
    <property type="match status" value="1"/>
</dbReference>
<dbReference type="SUPFAM" id="SSF51445">
    <property type="entry name" value="(Trans)glycosidases"/>
    <property type="match status" value="1"/>
</dbReference>
<keyword evidence="5 10" id="KW-0321">Glycogen metabolism</keyword>
<evidence type="ECO:0000256" key="3">
    <source>
        <dbReference type="ARBA" id="ARBA00004964"/>
    </source>
</evidence>
<dbReference type="NCBIfam" id="NF003811">
    <property type="entry name" value="PRK05402.1"/>
    <property type="match status" value="1"/>
</dbReference>
<dbReference type="InterPro" id="IPR013783">
    <property type="entry name" value="Ig-like_fold"/>
</dbReference>
<dbReference type="GO" id="GO:0003844">
    <property type="term" value="F:1,4-alpha-glucan branching enzyme activity"/>
    <property type="evidence" value="ECO:0007669"/>
    <property type="project" value="UniProtKB-UniRule"/>
</dbReference>
<dbReference type="GO" id="GO:0043169">
    <property type="term" value="F:cation binding"/>
    <property type="evidence" value="ECO:0007669"/>
    <property type="project" value="InterPro"/>
</dbReference>
<dbReference type="EC" id="2.4.1.18" evidence="10"/>
<accession>A0A6N2SDT8</accession>
<dbReference type="Pfam" id="PF00128">
    <property type="entry name" value="Alpha-amylase"/>
    <property type="match status" value="1"/>
</dbReference>
<evidence type="ECO:0000256" key="4">
    <source>
        <dbReference type="ARBA" id="ARBA00009000"/>
    </source>
</evidence>
<keyword evidence="6 10" id="KW-0328">Glycosyltransferase</keyword>
<dbReference type="InterPro" id="IPR037439">
    <property type="entry name" value="Branching_enzy"/>
</dbReference>
<evidence type="ECO:0000256" key="10">
    <source>
        <dbReference type="HAMAP-Rule" id="MF_00685"/>
    </source>
</evidence>
<evidence type="ECO:0000256" key="11">
    <source>
        <dbReference type="PIRSR" id="PIRSR000463-1"/>
    </source>
</evidence>
<keyword evidence="9 10" id="KW-0119">Carbohydrate metabolism</keyword>
<protein>
    <recommendedName>
        <fullName evidence="10">1,4-alpha-glucan branching enzyme GlgB</fullName>
        <ecNumber evidence="10">2.4.1.18</ecNumber>
    </recommendedName>
    <alternativeName>
        <fullName evidence="10">1,4-alpha-D-glucan:1,4-alpha-D-glucan 6-glucosyl-transferase</fullName>
    </alternativeName>
    <alternativeName>
        <fullName evidence="10">Alpha-(1-&gt;4)-glucan branching enzyme</fullName>
    </alternativeName>
    <alternativeName>
        <fullName evidence="10">Glycogen branching enzyme</fullName>
        <shortName evidence="10">BE</shortName>
    </alternativeName>
</protein>
<dbReference type="RefSeq" id="WP_006565844.1">
    <property type="nucleotide sequence ID" value="NZ_BAABZP010000001.1"/>
</dbReference>
<evidence type="ECO:0000256" key="9">
    <source>
        <dbReference type="ARBA" id="ARBA00023277"/>
    </source>
</evidence>
<name>A0A6N2SDT8_9FIRM</name>
<comment type="subunit">
    <text evidence="10">Monomer.</text>
</comment>
<feature type="compositionally biased region" description="Basic and acidic residues" evidence="12">
    <location>
        <begin position="643"/>
        <end position="652"/>
    </location>
</feature>
<feature type="region of interest" description="Disordered" evidence="12">
    <location>
        <begin position="643"/>
        <end position="766"/>
    </location>
</feature>
<feature type="compositionally biased region" description="Basic and acidic residues" evidence="12">
    <location>
        <begin position="714"/>
        <end position="751"/>
    </location>
</feature>
<sequence length="766" mass="88123">METNISKEDLYLFQTGKAQKAYLMFGCHYLKEADAHEFVVWAPNAKSVSLVGDFNQWNPLSHPMKQTEPGIYSIQVEGLEKGDLYKYYVEGMDGKCRYKSDPFAFYSEMRPDTASVVWDELDGFSWRDKRYLSRRKKKQDVSQPMSVYEMHLGTWKMPKEEEREFYNYREIADMLVPYLQKMGYTHVELMPVTEYPYDLSWGYQVTGYYSVTSRYGTPEDFMYFIDKLHRADIGVILDWVPAHFPRDEHGLALFDGSHIYDHADPRKGSQPDWGTLLFNYGKPEVQSFLISSAVFFAEKYHIDGIRIDAVSAMLYLDFGKKPGEFVPNEDGTNINYEAVDFLKNLNRTMRSNFEGFITVAEESTAFPKVTSAVDDEEGLGFTYKWNMGYMHDSLYYMELDSLFRKENHGAIVFSMDYAYSENYILPYSHDEVVHGKGSMINKMFGEYEQKFGSLKTLYGFMFAHPGKKLLFMGDDFAQFVEWRDKEELDWFLIDEYETHKTMNDYVAKLNELYCSEPALYELDNKPEGFEWLLQRDADHSIVAFIRKSKKRRGKPQEQIVCIFNFTPVEWDKYHIPMPKDGKLTKILDTGEKAYGGSGEVSQKSAKVRKKKIKGKRNAYEHYAVITLKPLSAVMYRYTLEDTPAKKKAEPKKTAAKKPSPKAAGTAKAEAVKTPVKKEVSVVTEPASAAETTLKTAEVQAKKETPKAAGPAAGKKAEKPEAKKEQTTKDIQKPKKKEAEKETKQQTEDSTKKKTAAKSADKKEETK</sequence>
<dbReference type="Pfam" id="PF02806">
    <property type="entry name" value="Alpha-amylase_C"/>
    <property type="match status" value="1"/>
</dbReference>
<evidence type="ECO:0000256" key="6">
    <source>
        <dbReference type="ARBA" id="ARBA00022676"/>
    </source>
</evidence>